<dbReference type="PANTHER" id="PTHR30269">
    <property type="entry name" value="TRANSMEMBRANE PROTEIN YFCA"/>
    <property type="match status" value="1"/>
</dbReference>
<gene>
    <name evidence="10" type="ORF">E0486_04760</name>
</gene>
<proteinExistence type="inferred from homology"/>
<dbReference type="PANTHER" id="PTHR30269:SF0">
    <property type="entry name" value="MEMBRANE TRANSPORTER PROTEIN YFCA-RELATED"/>
    <property type="match status" value="1"/>
</dbReference>
<protein>
    <recommendedName>
        <fullName evidence="8">Probable membrane transporter protein</fullName>
    </recommendedName>
</protein>
<keyword evidence="7 8" id="KW-0472">Membrane</keyword>
<organism evidence="10 11">
    <name type="scientific">Flaviaesturariibacter aridisoli</name>
    <dbReference type="NCBI Taxonomy" id="2545761"/>
    <lineage>
        <taxon>Bacteria</taxon>
        <taxon>Pseudomonadati</taxon>
        <taxon>Bacteroidota</taxon>
        <taxon>Chitinophagia</taxon>
        <taxon>Chitinophagales</taxon>
        <taxon>Chitinophagaceae</taxon>
        <taxon>Flaviaestuariibacter</taxon>
    </lineage>
</organism>
<evidence type="ECO:0000256" key="2">
    <source>
        <dbReference type="ARBA" id="ARBA00009142"/>
    </source>
</evidence>
<reference evidence="10 11" key="1">
    <citation type="submission" date="2019-03" db="EMBL/GenBank/DDBJ databases">
        <authorList>
            <person name="Kim M.K.M."/>
        </authorList>
    </citation>
    <scope>NUCLEOTIDE SEQUENCE [LARGE SCALE GENOMIC DNA]</scope>
    <source>
        <strain evidence="10 11">17J68-15</strain>
    </source>
</reference>
<feature type="transmembrane region" description="Helical" evidence="8">
    <location>
        <begin position="147"/>
        <end position="165"/>
    </location>
</feature>
<dbReference type="InterPro" id="IPR002781">
    <property type="entry name" value="TM_pro_TauE-like"/>
</dbReference>
<feature type="transmembrane region" description="Helical" evidence="8">
    <location>
        <begin position="119"/>
        <end position="141"/>
    </location>
</feature>
<comment type="caution">
    <text evidence="10">The sequence shown here is derived from an EMBL/GenBank/DDBJ whole genome shotgun (WGS) entry which is preliminary data.</text>
</comment>
<dbReference type="Pfam" id="PF01925">
    <property type="entry name" value="TauE"/>
    <property type="match status" value="1"/>
</dbReference>
<evidence type="ECO:0000256" key="3">
    <source>
        <dbReference type="ARBA" id="ARBA00022448"/>
    </source>
</evidence>
<keyword evidence="11" id="KW-1185">Reference proteome</keyword>
<evidence type="ECO:0000313" key="10">
    <source>
        <dbReference type="EMBL" id="TCZ73994.1"/>
    </source>
</evidence>
<name>A0A4R4E368_9BACT</name>
<accession>A0A4R4E368</accession>
<evidence type="ECO:0000256" key="5">
    <source>
        <dbReference type="ARBA" id="ARBA00022692"/>
    </source>
</evidence>
<evidence type="ECO:0000256" key="6">
    <source>
        <dbReference type="ARBA" id="ARBA00022989"/>
    </source>
</evidence>
<comment type="similarity">
    <text evidence="2 8">Belongs to the 4-toluene sulfonate uptake permease (TSUP) (TC 2.A.102) family.</text>
</comment>
<comment type="subcellular location">
    <subcellularLocation>
        <location evidence="1 8">Cell membrane</location>
        <topology evidence="1 8">Multi-pass membrane protein</topology>
    </subcellularLocation>
</comment>
<dbReference type="GO" id="GO:0005886">
    <property type="term" value="C:plasma membrane"/>
    <property type="evidence" value="ECO:0007669"/>
    <property type="project" value="UniProtKB-SubCell"/>
</dbReference>
<evidence type="ECO:0000256" key="1">
    <source>
        <dbReference type="ARBA" id="ARBA00004651"/>
    </source>
</evidence>
<feature type="region of interest" description="Disordered" evidence="9">
    <location>
        <begin position="1"/>
        <end position="40"/>
    </location>
</feature>
<keyword evidence="3" id="KW-0813">Transport</keyword>
<feature type="transmembrane region" description="Helical" evidence="8">
    <location>
        <begin position="248"/>
        <end position="272"/>
    </location>
</feature>
<evidence type="ECO:0000256" key="7">
    <source>
        <dbReference type="ARBA" id="ARBA00023136"/>
    </source>
</evidence>
<dbReference type="InterPro" id="IPR052017">
    <property type="entry name" value="TSUP"/>
</dbReference>
<feature type="transmembrane region" description="Helical" evidence="8">
    <location>
        <begin position="80"/>
        <end position="98"/>
    </location>
</feature>
<sequence length="301" mass="32392">MDLRARDRQGRLVRLRARTGSGQPRAGSLSRRPARSPPKPAPALTETYFQILLLCTAAFAAGFVDAIVGGGGLIQTPVSLVVLGPTHAVASILATVKIPSFSGTSLAARQYLQRVRIRWPLAALSCATAFFASFGGSLLLTQVSNSFIKPVMLLVLAAVALYTFVKKDFGQRPARDVPYPAQIRAAVFSSLLLGFYDGFIGPGTGSFLILAYILFIGFDFLQASAHAKLTNLATNLGSITLFLFKGKILWLFALPMAAANALGGYLGARLAIARGNRFIRVLFLVVVVGTLLRFCYDVFFR</sequence>
<evidence type="ECO:0000256" key="8">
    <source>
        <dbReference type="RuleBase" id="RU363041"/>
    </source>
</evidence>
<dbReference type="AlphaFoldDB" id="A0A4R4E368"/>
<feature type="transmembrane region" description="Helical" evidence="8">
    <location>
        <begin position="278"/>
        <end position="296"/>
    </location>
</feature>
<dbReference type="Proteomes" id="UP000295164">
    <property type="component" value="Unassembled WGS sequence"/>
</dbReference>
<evidence type="ECO:0000256" key="4">
    <source>
        <dbReference type="ARBA" id="ARBA00022475"/>
    </source>
</evidence>
<feature type="compositionally biased region" description="Basic and acidic residues" evidence="9">
    <location>
        <begin position="1"/>
        <end position="10"/>
    </location>
</feature>
<dbReference type="OrthoDB" id="554695at2"/>
<keyword evidence="6 8" id="KW-1133">Transmembrane helix</keyword>
<evidence type="ECO:0000313" key="11">
    <source>
        <dbReference type="Proteomes" id="UP000295164"/>
    </source>
</evidence>
<evidence type="ECO:0000256" key="9">
    <source>
        <dbReference type="SAM" id="MobiDB-lite"/>
    </source>
</evidence>
<feature type="transmembrane region" description="Helical" evidence="8">
    <location>
        <begin position="51"/>
        <end position="74"/>
    </location>
</feature>
<keyword evidence="4 8" id="KW-1003">Cell membrane</keyword>
<keyword evidence="5 8" id="KW-0812">Transmembrane</keyword>
<dbReference type="EMBL" id="SKFH01000004">
    <property type="protein sequence ID" value="TCZ73994.1"/>
    <property type="molecule type" value="Genomic_DNA"/>
</dbReference>